<dbReference type="Pfam" id="PF02518">
    <property type="entry name" value="HATPase_c"/>
    <property type="match status" value="1"/>
</dbReference>
<keyword evidence="6" id="KW-0547">Nucleotide-binding</keyword>
<dbReference type="PANTHER" id="PTHR34220:SF11">
    <property type="entry name" value="SENSOR PROTEIN KINASE HPTS"/>
    <property type="match status" value="1"/>
</dbReference>
<dbReference type="InterPro" id="IPR010559">
    <property type="entry name" value="Sig_transdc_His_kin_internal"/>
</dbReference>
<sequence length="593" mass="66714">MRNVLDRFKYNGLFVKMFIIMVASIVAVSITATWTTMNVSGRVFMETFSITNSKIIAQIRTGMDSFNYSIVLTSNKIAQSGTIRQFLTEGGGDSSTMVGSYFQMGQQMNRIRSSVDAYEVGITVTGVNGRRYSTDRSYWPVPDDALANHPITKRSLAEPRKLMYSYDDAEVSGTPGIEPTIIASKALVDRSGAVYGMVYFAVREPYFARFYDSNTSLGNDVAVMDKRGTIVSSNRNDWIGQRSPDLLQYAMEIDEKNLDYKNADIMGKDHLLLSEHIAGLDLYMVNVIDKKKVLGQLTDTKQIALLVMAIIAAAVIIVFLISSRMTKSLTRLVKQISTISKYEFDRHVKVDGSYETRQLGIAFNAMIDELNDYVSKLVETQKQQRNAELEALQQQINPHFLYNTLASVKFMVQQGNKEKAAETINALISLLQNAIGNVSEMITVQQELDNMKNYVFINQVRYGERIRVSYFITPDCLEYRIPKLMIQPFIENAFFHAFNEKSEGYIYIMVAQEGSSLVCEVVDNGDGMNINGGIPKQVSKRQLFSGIGVRNVNDRIKLLFGEEYGVTITSEIGEGTRVKIRIPLLQSNNDPNF</sequence>
<dbReference type="RefSeq" id="WP_175532839.1">
    <property type="nucleotide sequence ID" value="NZ_FOMT01000002.1"/>
</dbReference>
<evidence type="ECO:0000313" key="14">
    <source>
        <dbReference type="EMBL" id="SFE18614.1"/>
    </source>
</evidence>
<evidence type="ECO:0000313" key="15">
    <source>
        <dbReference type="Proteomes" id="UP000198855"/>
    </source>
</evidence>
<keyword evidence="15" id="KW-1185">Reference proteome</keyword>
<evidence type="ECO:0000256" key="1">
    <source>
        <dbReference type="ARBA" id="ARBA00004651"/>
    </source>
</evidence>
<dbReference type="InterPro" id="IPR036890">
    <property type="entry name" value="HATPase_C_sf"/>
</dbReference>
<comment type="subcellular location">
    <subcellularLocation>
        <location evidence="1">Cell membrane</location>
        <topology evidence="1">Multi-pass membrane protein</topology>
    </subcellularLocation>
</comment>
<keyword evidence="5 12" id="KW-0812">Transmembrane</keyword>
<feature type="domain" description="HAMP" evidence="13">
    <location>
        <begin position="323"/>
        <end position="375"/>
    </location>
</feature>
<dbReference type="CDD" id="cd18774">
    <property type="entry name" value="PDC2_HK_sensor"/>
    <property type="match status" value="1"/>
</dbReference>
<name>A0A1I1YG89_9BACL</name>
<dbReference type="PANTHER" id="PTHR34220">
    <property type="entry name" value="SENSOR HISTIDINE KINASE YPDA"/>
    <property type="match status" value="1"/>
</dbReference>
<dbReference type="GO" id="GO:0005886">
    <property type="term" value="C:plasma membrane"/>
    <property type="evidence" value="ECO:0007669"/>
    <property type="project" value="UniProtKB-SubCell"/>
</dbReference>
<evidence type="ECO:0000256" key="6">
    <source>
        <dbReference type="ARBA" id="ARBA00022741"/>
    </source>
</evidence>
<dbReference type="GO" id="GO:0000155">
    <property type="term" value="F:phosphorelay sensor kinase activity"/>
    <property type="evidence" value="ECO:0007669"/>
    <property type="project" value="InterPro"/>
</dbReference>
<dbReference type="GO" id="GO:0005524">
    <property type="term" value="F:ATP binding"/>
    <property type="evidence" value="ECO:0007669"/>
    <property type="project" value="UniProtKB-KW"/>
</dbReference>
<dbReference type="SUPFAM" id="SSF158472">
    <property type="entry name" value="HAMP domain-like"/>
    <property type="match status" value="1"/>
</dbReference>
<dbReference type="SUPFAM" id="SSF55874">
    <property type="entry name" value="ATPase domain of HSP90 chaperone/DNA topoisomerase II/histidine kinase"/>
    <property type="match status" value="1"/>
</dbReference>
<evidence type="ECO:0000256" key="8">
    <source>
        <dbReference type="ARBA" id="ARBA00022840"/>
    </source>
</evidence>
<evidence type="ECO:0000256" key="5">
    <source>
        <dbReference type="ARBA" id="ARBA00022692"/>
    </source>
</evidence>
<organism evidence="14 15">
    <name type="scientific">Paenibacillus catalpae</name>
    <dbReference type="NCBI Taxonomy" id="1045775"/>
    <lineage>
        <taxon>Bacteria</taxon>
        <taxon>Bacillati</taxon>
        <taxon>Bacillota</taxon>
        <taxon>Bacilli</taxon>
        <taxon>Bacillales</taxon>
        <taxon>Paenibacillaceae</taxon>
        <taxon>Paenibacillus</taxon>
    </lineage>
</organism>
<evidence type="ECO:0000256" key="3">
    <source>
        <dbReference type="ARBA" id="ARBA00022553"/>
    </source>
</evidence>
<dbReference type="Pfam" id="PF00672">
    <property type="entry name" value="HAMP"/>
    <property type="match status" value="1"/>
</dbReference>
<protein>
    <submittedName>
        <fullName evidence="14">Two-component system, sensor histidine kinase YesM</fullName>
    </submittedName>
</protein>
<dbReference type="Proteomes" id="UP000198855">
    <property type="component" value="Unassembled WGS sequence"/>
</dbReference>
<dbReference type="AlphaFoldDB" id="A0A1I1YG89"/>
<dbReference type="STRING" id="1045775.SAMN05216378_2642"/>
<keyword evidence="2" id="KW-1003">Cell membrane</keyword>
<keyword evidence="10" id="KW-0902">Two-component regulatory system</keyword>
<accession>A0A1I1YG89</accession>
<keyword evidence="4" id="KW-0808">Transferase</keyword>
<dbReference type="Gene3D" id="3.30.565.10">
    <property type="entry name" value="Histidine kinase-like ATPase, C-terminal domain"/>
    <property type="match status" value="1"/>
</dbReference>
<dbReference type="InterPro" id="IPR050640">
    <property type="entry name" value="Bact_2-comp_sensor_kinase"/>
</dbReference>
<evidence type="ECO:0000256" key="7">
    <source>
        <dbReference type="ARBA" id="ARBA00022777"/>
    </source>
</evidence>
<dbReference type="Pfam" id="PF06580">
    <property type="entry name" value="His_kinase"/>
    <property type="match status" value="1"/>
</dbReference>
<evidence type="ECO:0000256" key="12">
    <source>
        <dbReference type="SAM" id="Phobius"/>
    </source>
</evidence>
<dbReference type="PROSITE" id="PS50885">
    <property type="entry name" value="HAMP"/>
    <property type="match status" value="1"/>
</dbReference>
<keyword evidence="3" id="KW-0597">Phosphoprotein</keyword>
<evidence type="ECO:0000256" key="4">
    <source>
        <dbReference type="ARBA" id="ARBA00022679"/>
    </source>
</evidence>
<proteinExistence type="predicted"/>
<feature type="transmembrane region" description="Helical" evidence="12">
    <location>
        <begin position="303"/>
        <end position="321"/>
    </location>
</feature>
<keyword evidence="9 12" id="KW-1133">Transmembrane helix</keyword>
<evidence type="ECO:0000259" key="13">
    <source>
        <dbReference type="PROSITE" id="PS50885"/>
    </source>
</evidence>
<keyword evidence="11 12" id="KW-0472">Membrane</keyword>
<evidence type="ECO:0000256" key="2">
    <source>
        <dbReference type="ARBA" id="ARBA00022475"/>
    </source>
</evidence>
<evidence type="ECO:0000256" key="10">
    <source>
        <dbReference type="ARBA" id="ARBA00023012"/>
    </source>
</evidence>
<gene>
    <name evidence="14" type="ORF">SAMN05216378_2642</name>
</gene>
<evidence type="ECO:0000256" key="11">
    <source>
        <dbReference type="ARBA" id="ARBA00023136"/>
    </source>
</evidence>
<feature type="transmembrane region" description="Helical" evidence="12">
    <location>
        <begin position="12"/>
        <end position="34"/>
    </location>
</feature>
<keyword evidence="7 14" id="KW-0418">Kinase</keyword>
<dbReference type="InterPro" id="IPR003594">
    <property type="entry name" value="HATPase_dom"/>
</dbReference>
<dbReference type="CDD" id="cd06225">
    <property type="entry name" value="HAMP"/>
    <property type="match status" value="1"/>
</dbReference>
<dbReference type="SMART" id="SM00304">
    <property type="entry name" value="HAMP"/>
    <property type="match status" value="1"/>
</dbReference>
<dbReference type="Gene3D" id="6.10.340.10">
    <property type="match status" value="1"/>
</dbReference>
<reference evidence="15" key="1">
    <citation type="submission" date="2016-10" db="EMBL/GenBank/DDBJ databases">
        <authorList>
            <person name="Varghese N."/>
            <person name="Submissions S."/>
        </authorList>
    </citation>
    <scope>NUCLEOTIDE SEQUENCE [LARGE SCALE GENOMIC DNA]</scope>
    <source>
        <strain evidence="15">CGMCC 1.10784</strain>
    </source>
</reference>
<evidence type="ECO:0000256" key="9">
    <source>
        <dbReference type="ARBA" id="ARBA00022989"/>
    </source>
</evidence>
<keyword evidence="8" id="KW-0067">ATP-binding</keyword>
<dbReference type="InterPro" id="IPR003660">
    <property type="entry name" value="HAMP_dom"/>
</dbReference>
<dbReference type="EMBL" id="FOMT01000002">
    <property type="protein sequence ID" value="SFE18614.1"/>
    <property type="molecule type" value="Genomic_DNA"/>
</dbReference>